<reference evidence="11" key="1">
    <citation type="submission" date="2016-11" db="UniProtKB">
        <authorList>
            <consortium name="WormBaseParasite"/>
        </authorList>
    </citation>
    <scope>IDENTIFICATION</scope>
</reference>
<organism evidence="10 11">
    <name type="scientific">Macrostomum lignano</name>
    <dbReference type="NCBI Taxonomy" id="282301"/>
    <lineage>
        <taxon>Eukaryota</taxon>
        <taxon>Metazoa</taxon>
        <taxon>Spiralia</taxon>
        <taxon>Lophotrochozoa</taxon>
        <taxon>Platyhelminthes</taxon>
        <taxon>Rhabditophora</taxon>
        <taxon>Macrostomorpha</taxon>
        <taxon>Macrostomida</taxon>
        <taxon>Macrostomidae</taxon>
        <taxon>Macrostomum</taxon>
    </lineage>
</organism>
<comment type="function">
    <text evidence="7">May be involved in the degradation of misfolded endoplasmic reticulum (ER) luminal proteins.</text>
</comment>
<feature type="transmembrane region" description="Helical" evidence="7">
    <location>
        <begin position="100"/>
        <end position="123"/>
    </location>
</feature>
<dbReference type="GO" id="GO:0005789">
    <property type="term" value="C:endoplasmic reticulum membrane"/>
    <property type="evidence" value="ECO:0007669"/>
    <property type="project" value="UniProtKB-SubCell"/>
</dbReference>
<feature type="compositionally biased region" description="Low complexity" evidence="9">
    <location>
        <begin position="381"/>
        <end position="393"/>
    </location>
</feature>
<evidence type="ECO:0000256" key="4">
    <source>
        <dbReference type="ARBA" id="ARBA00022824"/>
    </source>
</evidence>
<keyword evidence="10" id="KW-1185">Reference proteome</keyword>
<dbReference type="PANTHER" id="PTHR11009">
    <property type="entry name" value="DER1-LIKE PROTEIN, DERLIN"/>
    <property type="match status" value="1"/>
</dbReference>
<name>A0A1I8JQL0_9PLAT</name>
<comment type="caution">
    <text evidence="7">Lacks conserved residue(s) required for the propagation of feature annotation.</text>
</comment>
<sequence>MAPNELAEWYWNVPRLSRYWFTGSVVLPLLGRIGLLSPYSMILVWEKLAYSFHIWRPITALLYYPISPQTGFHYLINLYFLYSYSTALESGQFAGNPAEYAFLLLFCWICLVALGCAVGLYLLMDPMVLAVLYIWCQLNRGHHCAVLDLGGRQLIGAPEFLYRLLPRQRGGVSGFGVPPSNRRREDGTDGAGDDERRGGWFQNRFPGAGHRLARSGLRRRLLRIRCAEVEQMLEEAREELEEFQPAPGSWKRNWRRKLQASERREQEAPQRAGGGRTTELPTVRCGSERDRLRGLRRAELETLNDDLERTAKRTLWLLDEKGGFSWNAEKDWSRTARPASLADGAANQSSVAGSPPSNVATAAAQVAASNSQNHDRPQPHQQQQASDSTDSDAIGLTRPPAPRRG</sequence>
<evidence type="ECO:0000256" key="7">
    <source>
        <dbReference type="RuleBase" id="RU363059"/>
    </source>
</evidence>
<evidence type="ECO:0000256" key="2">
    <source>
        <dbReference type="ARBA" id="ARBA00008917"/>
    </source>
</evidence>
<feature type="region of interest" description="Disordered" evidence="9">
    <location>
        <begin position="339"/>
        <end position="405"/>
    </location>
</feature>
<keyword evidence="5 7" id="KW-1133">Transmembrane helix</keyword>
<dbReference type="GO" id="GO:0006950">
    <property type="term" value="P:response to stress"/>
    <property type="evidence" value="ECO:0007669"/>
    <property type="project" value="UniProtKB-ARBA"/>
</dbReference>
<feature type="region of interest" description="Disordered" evidence="9">
    <location>
        <begin position="172"/>
        <end position="199"/>
    </location>
</feature>
<comment type="similarity">
    <text evidence="2 7">Belongs to the derlin family.</text>
</comment>
<feature type="compositionally biased region" description="Low complexity" evidence="9">
    <location>
        <begin position="357"/>
        <end position="372"/>
    </location>
</feature>
<evidence type="ECO:0000256" key="8">
    <source>
        <dbReference type="SAM" id="Coils"/>
    </source>
</evidence>
<feature type="transmembrane region" description="Helical" evidence="7">
    <location>
        <begin position="20"/>
        <end position="45"/>
    </location>
</feature>
<feature type="compositionally biased region" description="Basic and acidic residues" evidence="9">
    <location>
        <begin position="182"/>
        <end position="198"/>
    </location>
</feature>
<keyword evidence="8" id="KW-0175">Coiled coil</keyword>
<evidence type="ECO:0000313" key="11">
    <source>
        <dbReference type="WBParaSite" id="snap_masked-unitig_45044-processed-gene-0.1-mRNA-1"/>
    </source>
</evidence>
<keyword evidence="3 7" id="KW-0812">Transmembrane</keyword>
<evidence type="ECO:0000313" key="10">
    <source>
        <dbReference type="Proteomes" id="UP000095280"/>
    </source>
</evidence>
<feature type="compositionally biased region" description="Basic and acidic residues" evidence="9">
    <location>
        <begin position="259"/>
        <end position="268"/>
    </location>
</feature>
<feature type="compositionally biased region" description="Polar residues" evidence="9">
    <location>
        <begin position="346"/>
        <end position="356"/>
    </location>
</feature>
<keyword evidence="6 7" id="KW-0472">Membrane</keyword>
<dbReference type="Proteomes" id="UP000095280">
    <property type="component" value="Unplaced"/>
</dbReference>
<evidence type="ECO:0000256" key="3">
    <source>
        <dbReference type="ARBA" id="ARBA00022692"/>
    </source>
</evidence>
<keyword evidence="4 7" id="KW-0256">Endoplasmic reticulum</keyword>
<evidence type="ECO:0000256" key="1">
    <source>
        <dbReference type="ARBA" id="ARBA00004477"/>
    </source>
</evidence>
<evidence type="ECO:0000256" key="9">
    <source>
        <dbReference type="SAM" id="MobiDB-lite"/>
    </source>
</evidence>
<feature type="transmembrane region" description="Helical" evidence="7">
    <location>
        <begin position="57"/>
        <end position="80"/>
    </location>
</feature>
<comment type="subcellular location">
    <subcellularLocation>
        <location evidence="1 7">Endoplasmic reticulum membrane</location>
        <topology evidence="1 7">Multi-pass membrane protein</topology>
    </subcellularLocation>
</comment>
<dbReference type="AlphaFoldDB" id="A0A1I8JQL0"/>
<dbReference type="Pfam" id="PF04511">
    <property type="entry name" value="DER1"/>
    <property type="match status" value="1"/>
</dbReference>
<evidence type="ECO:0000256" key="5">
    <source>
        <dbReference type="ARBA" id="ARBA00022989"/>
    </source>
</evidence>
<dbReference type="WBParaSite" id="snap_masked-unitig_45044-processed-gene-0.1-mRNA-1">
    <property type="protein sequence ID" value="snap_masked-unitig_45044-processed-gene-0.1-mRNA-1"/>
    <property type="gene ID" value="snap_masked-unitig_45044-processed-gene-0.1"/>
</dbReference>
<evidence type="ECO:0000256" key="6">
    <source>
        <dbReference type="ARBA" id="ARBA00023136"/>
    </source>
</evidence>
<feature type="coiled-coil region" evidence="8">
    <location>
        <begin position="219"/>
        <end position="246"/>
    </location>
</feature>
<protein>
    <recommendedName>
        <fullName evidence="7">Derlin</fullName>
    </recommendedName>
</protein>
<dbReference type="InterPro" id="IPR007599">
    <property type="entry name" value="DER1"/>
</dbReference>
<feature type="region of interest" description="Disordered" evidence="9">
    <location>
        <begin position="253"/>
        <end position="282"/>
    </location>
</feature>
<accession>A0A1I8JQL0</accession>
<proteinExistence type="inferred from homology"/>